<dbReference type="CDD" id="cd03316">
    <property type="entry name" value="MR_like"/>
    <property type="match status" value="1"/>
</dbReference>
<evidence type="ECO:0000313" key="4">
    <source>
        <dbReference type="EMBL" id="KXA99236.1"/>
    </source>
</evidence>
<dbReference type="SFLD" id="SFLDS00001">
    <property type="entry name" value="Enolase"/>
    <property type="match status" value="1"/>
</dbReference>
<evidence type="ECO:0000256" key="2">
    <source>
        <dbReference type="ARBA" id="ARBA00022723"/>
    </source>
</evidence>
<sequence>MPLKNLENGGIVPYETSHEIVNDALSLLIQIKTDEDIEGWGEINLVLKPSTMKKIIEDDIGESVMDEDPTNIRKIVEKSAFDVSGQYFSAPALISGIEVACWDIKGKHLGESVSNLLGGSLKESVDISYCLGITDPEFAAEKAKKIMEDGYNTLKTKGGNDIISDADRIKKIREEVGPDLNIRIDQNQALNAAETVRFLQKVEDYNLQYVEQPIRITSFGDLASLRNRTKTPIAVNEDCYIKANAFLAVKKDSIDAAVVDYEPLGGLLKLEEFGGMAEQANLPLAHHCGFDMGIKTAAIVHGTSTIPGFVYAMDSTYYAHKDDIIKERLSIEEGCYKVPSKPGLGIEVDMTKIREYMIE</sequence>
<feature type="domain" description="Mandelate racemase/muconate lactonizing enzyme C-terminal" evidence="3">
    <location>
        <begin position="136"/>
        <end position="232"/>
    </location>
</feature>
<evidence type="ECO:0000256" key="1">
    <source>
        <dbReference type="ARBA" id="ARBA00008031"/>
    </source>
</evidence>
<dbReference type="InterPro" id="IPR036849">
    <property type="entry name" value="Enolase-like_C_sf"/>
</dbReference>
<accession>A0A133UYG5</accession>
<name>A0A133UYG5_9EURY</name>
<keyword evidence="2" id="KW-0479">Metal-binding</keyword>
<dbReference type="EMBL" id="LHXV01000101">
    <property type="protein sequence ID" value="KXA99236.1"/>
    <property type="molecule type" value="Genomic_DNA"/>
</dbReference>
<proteinExistence type="inferred from homology"/>
<reference evidence="4 5" key="1">
    <citation type="journal article" date="2016" name="Sci. Rep.">
        <title>Metabolic traits of an uncultured archaeal lineage -MSBL1- from brine pools of the Red Sea.</title>
        <authorList>
            <person name="Mwirichia R."/>
            <person name="Alam I."/>
            <person name="Rashid M."/>
            <person name="Vinu M."/>
            <person name="Ba-Alawi W."/>
            <person name="Anthony Kamau A."/>
            <person name="Kamanda Ngugi D."/>
            <person name="Goker M."/>
            <person name="Klenk H.P."/>
            <person name="Bajic V."/>
            <person name="Stingl U."/>
        </authorList>
    </citation>
    <scope>NUCLEOTIDE SEQUENCE [LARGE SCALE GENOMIC DNA]</scope>
    <source>
        <strain evidence="4">SCGC-AAA259O05</strain>
    </source>
</reference>
<dbReference type="SUPFAM" id="SSF51604">
    <property type="entry name" value="Enolase C-terminal domain-like"/>
    <property type="match status" value="1"/>
</dbReference>
<gene>
    <name evidence="4" type="ORF">AKJ41_05750</name>
</gene>
<evidence type="ECO:0000259" key="3">
    <source>
        <dbReference type="SMART" id="SM00922"/>
    </source>
</evidence>
<dbReference type="SMART" id="SM00922">
    <property type="entry name" value="MR_MLE"/>
    <property type="match status" value="1"/>
</dbReference>
<dbReference type="Pfam" id="PF13378">
    <property type="entry name" value="MR_MLE_C"/>
    <property type="match status" value="1"/>
</dbReference>
<dbReference type="InterPro" id="IPR034593">
    <property type="entry name" value="DgoD-like"/>
</dbReference>
<dbReference type="Pfam" id="PF02746">
    <property type="entry name" value="MR_MLE_N"/>
    <property type="match status" value="1"/>
</dbReference>
<dbReference type="PANTHER" id="PTHR48080">
    <property type="entry name" value="D-GALACTONATE DEHYDRATASE-RELATED"/>
    <property type="match status" value="1"/>
</dbReference>
<comment type="similarity">
    <text evidence="1">Belongs to the mandelate racemase/muconate lactonizing enzyme family.</text>
</comment>
<organism evidence="4 5">
    <name type="scientific">candidate division MSBL1 archaeon SCGC-AAA259O05</name>
    <dbReference type="NCBI Taxonomy" id="1698271"/>
    <lineage>
        <taxon>Archaea</taxon>
        <taxon>Methanobacteriati</taxon>
        <taxon>Methanobacteriota</taxon>
        <taxon>candidate division MSBL1</taxon>
    </lineage>
</organism>
<dbReference type="Gene3D" id="3.30.390.10">
    <property type="entry name" value="Enolase-like, N-terminal domain"/>
    <property type="match status" value="1"/>
</dbReference>
<dbReference type="PANTHER" id="PTHR48080:SF3">
    <property type="entry name" value="ENOLASE SUPERFAMILY MEMBER DDB_G0284701"/>
    <property type="match status" value="1"/>
</dbReference>
<evidence type="ECO:0000313" key="5">
    <source>
        <dbReference type="Proteomes" id="UP000070344"/>
    </source>
</evidence>
<dbReference type="InterPro" id="IPR029065">
    <property type="entry name" value="Enolase_C-like"/>
</dbReference>
<keyword evidence="5" id="KW-1185">Reference proteome</keyword>
<comment type="caution">
    <text evidence="4">The sequence shown here is derived from an EMBL/GenBank/DDBJ whole genome shotgun (WGS) entry which is preliminary data.</text>
</comment>
<dbReference type="Proteomes" id="UP000070344">
    <property type="component" value="Unassembled WGS sequence"/>
</dbReference>
<protein>
    <recommendedName>
        <fullName evidence="3">Mandelate racemase/muconate lactonizing enzyme C-terminal domain-containing protein</fullName>
    </recommendedName>
</protein>
<dbReference type="AlphaFoldDB" id="A0A133UYG5"/>
<dbReference type="InterPro" id="IPR013342">
    <property type="entry name" value="Mandelate_racemase_C"/>
</dbReference>
<dbReference type="SUPFAM" id="SSF54826">
    <property type="entry name" value="Enolase N-terminal domain-like"/>
    <property type="match status" value="1"/>
</dbReference>
<dbReference type="InterPro" id="IPR013341">
    <property type="entry name" value="Mandelate_racemase_N_dom"/>
</dbReference>
<dbReference type="InterPro" id="IPR029017">
    <property type="entry name" value="Enolase-like_N"/>
</dbReference>
<dbReference type="GO" id="GO:0046872">
    <property type="term" value="F:metal ion binding"/>
    <property type="evidence" value="ECO:0007669"/>
    <property type="project" value="UniProtKB-KW"/>
</dbReference>
<dbReference type="Gene3D" id="3.20.20.120">
    <property type="entry name" value="Enolase-like C-terminal domain"/>
    <property type="match status" value="1"/>
</dbReference>